<keyword evidence="2" id="KW-1185">Reference proteome</keyword>
<name>A0ACC2E079_DIPCM</name>
<proteinExistence type="predicted"/>
<sequence>MVDCKLPLRSFIMLIITLTEFTSLVSTEVYVVIVEGDPVVHYYRFSATSAPSGKKRNVSNNFVAAHVAYLTRKQDFLLESTFAKRNYKKLYSYHHLINGFAVDITPEQADVLVKRSQVLHMEKDTRLTTMTTHTPEYLGLPTGCWAELEGGLHNAGEGTVIGLVDTGVDPRHPSFSDQVPNSYKPPISYSGKCEVTSDFPEGSCNNKLVGARHFAAAAISAGEFNASINFASPLDENGHGSHTASTAAGNNGVPVVLGGFNYGNASGMAPRAHIAEYKALYRNIGGFFADVVAALEQAVIDGVDIISLSLGPTSTPRGTTYLQLLDVAMLSVIKAGIFVTQAAGNSGPYPKTILSYSPWIVSVAASTHDRTYPNFIFLGDKQKFPGNGITPGTDGEGMYNLILASDGRMRNLSNLDVDDCQDPDHFDIAMVEGKIMICTYSFRFSLGISTIGGLISTAHTLKAAGVVFLISSEMTERQRFIPVAVEFPAITIPSVNDSLAILKYYYTSRERSATGVMIGTGAQAKILGGQQANFSSIPPQVTTFSSRGPDVDSSDMNVADLLKPNIMAPGHLIWAAWSSIGESTSDGLKAQNFAMISGTSMATPHIAGIAALVKQKYPDFSPAAIASAMATTAFVVDSSGKPLLAQHPSNNVTEELGTATPFDFGAGAVNATAALDPGLIFDAGYEDYITFLCSIPGLSNSTIFLATRSKCVPGTNHLPSDLNTPSLTIANLTGSRVAVRTVTNVASKGEIYTASVTEPTNVSIKVEPEVLSIEGGEAKPIALTLTATRSSAIASFGSLLLRGNEGHMVRIPIAVLLKKPVP</sequence>
<evidence type="ECO:0000313" key="2">
    <source>
        <dbReference type="Proteomes" id="UP001162992"/>
    </source>
</evidence>
<reference evidence="2" key="1">
    <citation type="journal article" date="2024" name="Proc. Natl. Acad. Sci. U.S.A.">
        <title>Extraordinary preservation of gene collinearity over three hundred million years revealed in homosporous lycophytes.</title>
        <authorList>
            <person name="Li C."/>
            <person name="Wickell D."/>
            <person name="Kuo L.Y."/>
            <person name="Chen X."/>
            <person name="Nie B."/>
            <person name="Liao X."/>
            <person name="Peng D."/>
            <person name="Ji J."/>
            <person name="Jenkins J."/>
            <person name="Williams M."/>
            <person name="Shu S."/>
            <person name="Plott C."/>
            <person name="Barry K."/>
            <person name="Rajasekar S."/>
            <person name="Grimwood J."/>
            <person name="Han X."/>
            <person name="Sun S."/>
            <person name="Hou Z."/>
            <person name="He W."/>
            <person name="Dai G."/>
            <person name="Sun C."/>
            <person name="Schmutz J."/>
            <person name="Leebens-Mack J.H."/>
            <person name="Li F.W."/>
            <person name="Wang L."/>
        </authorList>
    </citation>
    <scope>NUCLEOTIDE SEQUENCE [LARGE SCALE GENOMIC DNA]</scope>
    <source>
        <strain evidence="2">cv. PW_Plant_1</strain>
    </source>
</reference>
<accession>A0ACC2E079</accession>
<protein>
    <submittedName>
        <fullName evidence="1">Uncharacterized protein</fullName>
    </submittedName>
</protein>
<evidence type="ECO:0000313" key="1">
    <source>
        <dbReference type="EMBL" id="KAJ7559854.1"/>
    </source>
</evidence>
<gene>
    <name evidence="1" type="ORF">O6H91_04G103700</name>
</gene>
<organism evidence="1 2">
    <name type="scientific">Diphasiastrum complanatum</name>
    <name type="common">Issler's clubmoss</name>
    <name type="synonym">Lycopodium complanatum</name>
    <dbReference type="NCBI Taxonomy" id="34168"/>
    <lineage>
        <taxon>Eukaryota</taxon>
        <taxon>Viridiplantae</taxon>
        <taxon>Streptophyta</taxon>
        <taxon>Embryophyta</taxon>
        <taxon>Tracheophyta</taxon>
        <taxon>Lycopodiopsida</taxon>
        <taxon>Lycopodiales</taxon>
        <taxon>Lycopodiaceae</taxon>
        <taxon>Lycopodioideae</taxon>
        <taxon>Diphasiastrum</taxon>
    </lineage>
</organism>
<dbReference type="EMBL" id="CM055095">
    <property type="protein sequence ID" value="KAJ7559854.1"/>
    <property type="molecule type" value="Genomic_DNA"/>
</dbReference>
<comment type="caution">
    <text evidence="1">The sequence shown here is derived from an EMBL/GenBank/DDBJ whole genome shotgun (WGS) entry which is preliminary data.</text>
</comment>
<dbReference type="Proteomes" id="UP001162992">
    <property type="component" value="Chromosome 4"/>
</dbReference>